<keyword evidence="7" id="KW-1003">Cell membrane</keyword>
<dbReference type="PANTHER" id="PTHR34148">
    <property type="entry name" value="ADENOSYLCOBINAMIDE-GDP RIBAZOLETRANSFERASE"/>
    <property type="match status" value="1"/>
</dbReference>
<evidence type="ECO:0000256" key="18">
    <source>
        <dbReference type="ARBA" id="ARBA00049504"/>
    </source>
</evidence>
<comment type="catalytic activity">
    <reaction evidence="17">
        <text>alpha-ribazole + adenosylcob(III)inamide-GDP = adenosylcob(III)alamin + GMP + H(+)</text>
        <dbReference type="Rhea" id="RHEA:16049"/>
        <dbReference type="ChEBI" id="CHEBI:10329"/>
        <dbReference type="ChEBI" id="CHEBI:15378"/>
        <dbReference type="ChEBI" id="CHEBI:18408"/>
        <dbReference type="ChEBI" id="CHEBI:58115"/>
        <dbReference type="ChEBI" id="CHEBI:60487"/>
        <dbReference type="EC" id="2.7.8.26"/>
    </reaction>
</comment>
<feature type="transmembrane region" description="Helical" evidence="19">
    <location>
        <begin position="186"/>
        <end position="204"/>
    </location>
</feature>
<evidence type="ECO:0000256" key="6">
    <source>
        <dbReference type="ARBA" id="ARBA00015850"/>
    </source>
</evidence>
<keyword evidence="8" id="KW-0169">Cobalamin biosynthesis</keyword>
<dbReference type="GO" id="GO:0008818">
    <property type="term" value="F:cobalamin 5'-phosphate synthase activity"/>
    <property type="evidence" value="ECO:0007669"/>
    <property type="project" value="InterPro"/>
</dbReference>
<dbReference type="PANTHER" id="PTHR34148:SF1">
    <property type="entry name" value="ADENOSYLCOBINAMIDE-GDP RIBAZOLETRANSFERASE"/>
    <property type="match status" value="1"/>
</dbReference>
<accession>A0A098ECJ4</accession>
<comment type="similarity">
    <text evidence="4">Belongs to the CobS family.</text>
</comment>
<dbReference type="GO" id="GO:0005886">
    <property type="term" value="C:plasma membrane"/>
    <property type="evidence" value="ECO:0007669"/>
    <property type="project" value="UniProtKB-SubCell"/>
</dbReference>
<evidence type="ECO:0000256" key="10">
    <source>
        <dbReference type="ARBA" id="ARBA00022692"/>
    </source>
</evidence>
<keyword evidence="9 20" id="KW-0808">Transferase</keyword>
<comment type="subcellular location">
    <subcellularLocation>
        <location evidence="2">Cell membrane</location>
        <topology evidence="2">Multi-pass membrane protein</topology>
    </subcellularLocation>
</comment>
<dbReference type="AlphaFoldDB" id="A0A098ECJ4"/>
<proteinExistence type="inferred from homology"/>
<organism evidence="20">
    <name type="scientific">groundwater metagenome</name>
    <dbReference type="NCBI Taxonomy" id="717931"/>
    <lineage>
        <taxon>unclassified sequences</taxon>
        <taxon>metagenomes</taxon>
        <taxon>ecological metagenomes</taxon>
    </lineage>
</organism>
<dbReference type="EMBL" id="CCXY01000393">
    <property type="protein sequence ID" value="CEG13707.1"/>
    <property type="molecule type" value="Genomic_DNA"/>
</dbReference>
<gene>
    <name evidence="20" type="ORF">MSIBF_A4520004</name>
</gene>
<evidence type="ECO:0000256" key="13">
    <source>
        <dbReference type="ARBA" id="ARBA00023136"/>
    </source>
</evidence>
<reference evidence="20" key="1">
    <citation type="submission" date="2014-09" db="EMBL/GenBank/DDBJ databases">
        <authorList>
            <person name="Probst J Alexander"/>
        </authorList>
    </citation>
    <scope>NUCLEOTIDE SEQUENCE</scope>
</reference>
<feature type="transmembrane region" description="Helical" evidence="19">
    <location>
        <begin position="147"/>
        <end position="166"/>
    </location>
</feature>
<evidence type="ECO:0000256" key="8">
    <source>
        <dbReference type="ARBA" id="ARBA00022573"/>
    </source>
</evidence>
<feature type="transmembrane region" description="Helical" evidence="19">
    <location>
        <begin position="209"/>
        <end position="230"/>
    </location>
</feature>
<keyword evidence="12 19" id="KW-1133">Transmembrane helix</keyword>
<dbReference type="EC" id="2.7.8.26" evidence="5"/>
<keyword evidence="13 19" id="KW-0472">Membrane</keyword>
<dbReference type="GO" id="GO:0051073">
    <property type="term" value="F:adenosylcobinamide-GDP ribazoletransferase activity"/>
    <property type="evidence" value="ECO:0007669"/>
    <property type="project" value="UniProtKB-EC"/>
</dbReference>
<dbReference type="GO" id="GO:0009236">
    <property type="term" value="P:cobalamin biosynthetic process"/>
    <property type="evidence" value="ECO:0007669"/>
    <property type="project" value="UniProtKB-UniPathway"/>
</dbReference>
<evidence type="ECO:0000256" key="15">
    <source>
        <dbReference type="ARBA" id="ARBA00032605"/>
    </source>
</evidence>
<dbReference type="Pfam" id="PF02654">
    <property type="entry name" value="CobS"/>
    <property type="match status" value="1"/>
</dbReference>
<dbReference type="InterPro" id="IPR003805">
    <property type="entry name" value="CobS"/>
</dbReference>
<evidence type="ECO:0000256" key="3">
    <source>
        <dbReference type="ARBA" id="ARBA00004663"/>
    </source>
</evidence>
<dbReference type="NCBIfam" id="TIGR00317">
    <property type="entry name" value="cobS"/>
    <property type="match status" value="1"/>
</dbReference>
<evidence type="ECO:0000256" key="17">
    <source>
        <dbReference type="ARBA" id="ARBA00048623"/>
    </source>
</evidence>
<evidence type="ECO:0000256" key="2">
    <source>
        <dbReference type="ARBA" id="ARBA00004651"/>
    </source>
</evidence>
<evidence type="ECO:0000256" key="9">
    <source>
        <dbReference type="ARBA" id="ARBA00022679"/>
    </source>
</evidence>
<evidence type="ECO:0000256" key="7">
    <source>
        <dbReference type="ARBA" id="ARBA00022475"/>
    </source>
</evidence>
<protein>
    <recommendedName>
        <fullName evidence="6">Adenosylcobinamide-GDP ribazoletransferase</fullName>
        <ecNumber evidence="5">2.7.8.26</ecNumber>
    </recommendedName>
    <alternativeName>
        <fullName evidence="16">Cobalamin synthase</fullName>
    </alternativeName>
    <alternativeName>
        <fullName evidence="15">Cobalamin-5'-phosphate synthase</fullName>
    </alternativeName>
</protein>
<evidence type="ECO:0000256" key="4">
    <source>
        <dbReference type="ARBA" id="ARBA00010561"/>
    </source>
</evidence>
<sequence length="264" mass="29748">MNPITNEIKKFLCAIQFLTIIKLKYIRWDEKFTAKSVAYFPAVGILIGCILAITYFILSPVFSNTITAVVLIVFEIIFIRGLHLDGFIDTVDGLFGGMNKEERLRIMKDTHPGSFGIIAVVLLILLKFALIFEILNLNQDKVSIAEILILMPALGRYAMLIPMAIQPYARNNGTGHWTKFVKFREILTASLFMISFLILISVFLNLKILLILITLMIGLLIFSLMFSKYIASKIGGMTGDTYGALTEISEIFVLFAFVLCLYCF</sequence>
<evidence type="ECO:0000256" key="19">
    <source>
        <dbReference type="SAM" id="Phobius"/>
    </source>
</evidence>
<evidence type="ECO:0000256" key="12">
    <source>
        <dbReference type="ARBA" id="ARBA00022989"/>
    </source>
</evidence>
<feature type="transmembrane region" description="Helical" evidence="19">
    <location>
        <begin position="115"/>
        <end position="135"/>
    </location>
</feature>
<name>A0A098ECJ4_9ZZZZ</name>
<dbReference type="UniPathway" id="UPA00148">
    <property type="reaction ID" value="UER00238"/>
</dbReference>
<evidence type="ECO:0000256" key="11">
    <source>
        <dbReference type="ARBA" id="ARBA00022842"/>
    </source>
</evidence>
<feature type="transmembrane region" description="Helical" evidence="19">
    <location>
        <begin position="37"/>
        <end position="58"/>
    </location>
</feature>
<dbReference type="HAMAP" id="MF_00719">
    <property type="entry name" value="CobS"/>
    <property type="match status" value="1"/>
</dbReference>
<evidence type="ECO:0000256" key="5">
    <source>
        <dbReference type="ARBA" id="ARBA00013200"/>
    </source>
</evidence>
<evidence type="ECO:0000256" key="14">
    <source>
        <dbReference type="ARBA" id="ARBA00025228"/>
    </source>
</evidence>
<keyword evidence="10 19" id="KW-0812">Transmembrane</keyword>
<evidence type="ECO:0000256" key="1">
    <source>
        <dbReference type="ARBA" id="ARBA00001946"/>
    </source>
</evidence>
<keyword evidence="11" id="KW-0460">Magnesium</keyword>
<feature type="transmembrane region" description="Helical" evidence="19">
    <location>
        <begin position="65"/>
        <end position="83"/>
    </location>
</feature>
<comment type="cofactor">
    <cofactor evidence="1">
        <name>Mg(2+)</name>
        <dbReference type="ChEBI" id="CHEBI:18420"/>
    </cofactor>
</comment>
<evidence type="ECO:0000256" key="16">
    <source>
        <dbReference type="ARBA" id="ARBA00032853"/>
    </source>
</evidence>
<comment type="catalytic activity">
    <reaction evidence="18">
        <text>alpha-ribazole 5'-phosphate + adenosylcob(III)inamide-GDP = adenosylcob(III)alamin 5'-phosphate + GMP + H(+)</text>
        <dbReference type="Rhea" id="RHEA:23560"/>
        <dbReference type="ChEBI" id="CHEBI:15378"/>
        <dbReference type="ChEBI" id="CHEBI:57918"/>
        <dbReference type="ChEBI" id="CHEBI:58115"/>
        <dbReference type="ChEBI" id="CHEBI:60487"/>
        <dbReference type="ChEBI" id="CHEBI:60493"/>
        <dbReference type="EC" id="2.7.8.26"/>
    </reaction>
</comment>
<evidence type="ECO:0000313" key="20">
    <source>
        <dbReference type="EMBL" id="CEG13707.1"/>
    </source>
</evidence>
<comment type="pathway">
    <text evidence="3">Cofactor biosynthesis; adenosylcobalamin biosynthesis; adenosylcobalamin from cob(II)yrinate a,c-diamide: step 7/7.</text>
</comment>
<comment type="function">
    <text evidence="14">Joins adenosylcobinamide-GDP and alpha-ribazole to generate adenosylcobalamin (Ado-cobalamin). Also synthesizes adenosylcobalamin 5'-phosphate from adenosylcobinamide-GDP and alpha-ribazole 5'-phosphate.</text>
</comment>
<feature type="transmembrane region" description="Helical" evidence="19">
    <location>
        <begin position="242"/>
        <end position="263"/>
    </location>
</feature>